<accession>A0ABS7WSL8</accession>
<protein>
    <recommendedName>
        <fullName evidence="4">Small hydrophobic protein</fullName>
    </recommendedName>
</protein>
<evidence type="ECO:0000313" key="2">
    <source>
        <dbReference type="EMBL" id="MBZ7987765.1"/>
    </source>
</evidence>
<comment type="caution">
    <text evidence="2">The sequence shown here is derived from an EMBL/GenBank/DDBJ whole genome shotgun (WGS) entry which is preliminary data.</text>
</comment>
<keyword evidence="1" id="KW-0812">Transmembrane</keyword>
<proteinExistence type="predicted"/>
<dbReference type="RefSeq" id="WP_224325435.1">
    <property type="nucleotide sequence ID" value="NZ_JACGBB010000014.1"/>
</dbReference>
<reference evidence="2 3" key="1">
    <citation type="submission" date="2020-07" db="EMBL/GenBank/DDBJ databases">
        <title>Transfer of Campylobacter canadensis to the novel genus Avispirillum gen. nov., that also includes two novel species recovered from migratory waterfowl: Avispirillum anseris sp. nov. and Avispirillum brantae sp. nov.</title>
        <authorList>
            <person name="Miller W.G."/>
            <person name="Chapman M.H."/>
            <person name="Yee E."/>
            <person name="Inglis G.D."/>
        </authorList>
    </citation>
    <scope>NUCLEOTIDE SEQUENCE [LARGE SCALE GENOMIC DNA]</scope>
    <source>
        <strain evidence="2 3">L283</strain>
    </source>
</reference>
<keyword evidence="3" id="KW-1185">Reference proteome</keyword>
<evidence type="ECO:0000256" key="1">
    <source>
        <dbReference type="SAM" id="Phobius"/>
    </source>
</evidence>
<organism evidence="2 3">
    <name type="scientific">Campylobacter canadensis</name>
    <dbReference type="NCBI Taxonomy" id="449520"/>
    <lineage>
        <taxon>Bacteria</taxon>
        <taxon>Pseudomonadati</taxon>
        <taxon>Campylobacterota</taxon>
        <taxon>Epsilonproteobacteria</taxon>
        <taxon>Campylobacterales</taxon>
        <taxon>Campylobacteraceae</taxon>
        <taxon>Campylobacter</taxon>
    </lineage>
</organism>
<feature type="transmembrane region" description="Helical" evidence="1">
    <location>
        <begin position="7"/>
        <end position="26"/>
    </location>
</feature>
<gene>
    <name evidence="2" type="ORF">AVCANL283_06580</name>
</gene>
<feature type="transmembrane region" description="Helical" evidence="1">
    <location>
        <begin position="32"/>
        <end position="51"/>
    </location>
</feature>
<keyword evidence="1" id="KW-1133">Transmembrane helix</keyword>
<evidence type="ECO:0008006" key="4">
    <source>
        <dbReference type="Google" id="ProtNLM"/>
    </source>
</evidence>
<evidence type="ECO:0000313" key="3">
    <source>
        <dbReference type="Proteomes" id="UP000786183"/>
    </source>
</evidence>
<dbReference type="EMBL" id="JACGBB010000014">
    <property type="protein sequence ID" value="MBZ7987765.1"/>
    <property type="molecule type" value="Genomic_DNA"/>
</dbReference>
<keyword evidence="1" id="KW-0472">Membrane</keyword>
<dbReference type="Proteomes" id="UP000786183">
    <property type="component" value="Unassembled WGS sequence"/>
</dbReference>
<sequence length="71" mass="8328">MQKPKYVLEILVVVFMSFYFVLELILNGFAEVEYLTLITVILLSTTFYESYKKDKIIAKLQKNSKSEIKTI</sequence>
<name>A0ABS7WSL8_9BACT</name>